<dbReference type="GO" id="GO:1990281">
    <property type="term" value="C:efflux pump complex"/>
    <property type="evidence" value="ECO:0007669"/>
    <property type="project" value="TreeGrafter"/>
</dbReference>
<dbReference type="Pfam" id="PF25967">
    <property type="entry name" value="RND-MFP_C"/>
    <property type="match status" value="1"/>
</dbReference>
<dbReference type="Gene3D" id="2.40.420.20">
    <property type="match status" value="1"/>
</dbReference>
<dbReference type="InterPro" id="IPR058625">
    <property type="entry name" value="MdtA-like_BSH"/>
</dbReference>
<evidence type="ECO:0000259" key="10">
    <source>
        <dbReference type="Pfam" id="PF25944"/>
    </source>
</evidence>
<accession>A0A1I5BX94</accession>
<evidence type="ECO:0000256" key="5">
    <source>
        <dbReference type="ARBA" id="ARBA00022519"/>
    </source>
</evidence>
<dbReference type="Pfam" id="PF25876">
    <property type="entry name" value="HH_MFP_RND"/>
    <property type="match status" value="1"/>
</dbReference>
<evidence type="ECO:0000313" key="13">
    <source>
        <dbReference type="Proteomes" id="UP000242869"/>
    </source>
</evidence>
<evidence type="ECO:0000256" key="4">
    <source>
        <dbReference type="ARBA" id="ARBA00022475"/>
    </source>
</evidence>
<keyword evidence="5" id="KW-0997">Cell inner membrane</keyword>
<gene>
    <name evidence="12" type="ORF">SAMN05660284_02280</name>
</gene>
<dbReference type="Proteomes" id="UP000242869">
    <property type="component" value="Unassembled WGS sequence"/>
</dbReference>
<evidence type="ECO:0000259" key="11">
    <source>
        <dbReference type="Pfam" id="PF25967"/>
    </source>
</evidence>
<evidence type="ECO:0000256" key="6">
    <source>
        <dbReference type="ARBA" id="ARBA00023136"/>
    </source>
</evidence>
<feature type="domain" description="Multidrug resistance protein MdtA-like beta-barrel" evidence="10">
    <location>
        <begin position="218"/>
        <end position="298"/>
    </location>
</feature>
<keyword evidence="13" id="KW-1185">Reference proteome</keyword>
<evidence type="ECO:0000256" key="1">
    <source>
        <dbReference type="ARBA" id="ARBA00004236"/>
    </source>
</evidence>
<keyword evidence="6" id="KW-0472">Membrane</keyword>
<evidence type="ECO:0000259" key="9">
    <source>
        <dbReference type="Pfam" id="PF25917"/>
    </source>
</evidence>
<name>A0A1I5BX94_9NEIS</name>
<evidence type="ECO:0000256" key="2">
    <source>
        <dbReference type="ARBA" id="ARBA00009477"/>
    </source>
</evidence>
<dbReference type="PANTHER" id="PTHR30469:SF36">
    <property type="entry name" value="BLL3903 PROTEIN"/>
    <property type="match status" value="1"/>
</dbReference>
<proteinExistence type="inferred from homology"/>
<dbReference type="Gene3D" id="2.40.50.100">
    <property type="match status" value="1"/>
</dbReference>
<dbReference type="STRING" id="83765.SAMN05660284_02280"/>
<dbReference type="InterPro" id="IPR006143">
    <property type="entry name" value="RND_pump_MFP"/>
</dbReference>
<sequence length="400" mass="42266">MIDRRLVSSLLVCLPLVACGPAKEKTAEGKPASAPAGKAGANRAKPVLTTLTTVESVPLVLEAQGNVIPLDQVDLRPQKTGTIARIHFKEGDEVKKGQLLFSLDSRDDESNVRKAEARVVGSRAALEIAKRDYTRSVDLAKRNFISPAGLDATKSKLDAAESTLAQDIAALESARVQLSYDRIVAPFDGRAGRIDVRTGSLVLANSTITMVNITRLDPIGVSFTLPERDLPALRTAMKEGPVSVQLALPDGQKVAGKVIFVENSVERTSGTIGVKAELPNTKRLLWAGQFAPVRVHAGKIKDAVTLPGQAIENGPNGRFVYVVNEDMTVAAKPVELVRMHESRAIVKGIEGGVKVVMEGGQDLRPGNKITEAASGTAASGKKKNASSPNNGPEKASAPGA</sequence>
<organism evidence="12 13">
    <name type="scientific">Formivibrio citricus</name>
    <dbReference type="NCBI Taxonomy" id="83765"/>
    <lineage>
        <taxon>Bacteria</taxon>
        <taxon>Pseudomonadati</taxon>
        <taxon>Pseudomonadota</taxon>
        <taxon>Betaproteobacteria</taxon>
        <taxon>Neisseriales</taxon>
        <taxon>Chitinibacteraceae</taxon>
        <taxon>Formivibrio</taxon>
    </lineage>
</organism>
<dbReference type="Pfam" id="PF25944">
    <property type="entry name" value="Beta-barrel_RND"/>
    <property type="match status" value="1"/>
</dbReference>
<comment type="similarity">
    <text evidence="2">Belongs to the membrane fusion protein (MFP) (TC 8.A.1) family.</text>
</comment>
<dbReference type="EMBL" id="FOVE01000017">
    <property type="protein sequence ID" value="SFN79304.1"/>
    <property type="molecule type" value="Genomic_DNA"/>
</dbReference>
<comment type="subcellular location">
    <subcellularLocation>
        <location evidence="1">Cell membrane</location>
    </subcellularLocation>
</comment>
<keyword evidence="3" id="KW-0813">Transport</keyword>
<reference evidence="13" key="1">
    <citation type="submission" date="2016-10" db="EMBL/GenBank/DDBJ databases">
        <authorList>
            <person name="Varghese N."/>
            <person name="Submissions S."/>
        </authorList>
    </citation>
    <scope>NUCLEOTIDE SEQUENCE [LARGE SCALE GENOMIC DNA]</scope>
    <source>
        <strain evidence="13">DSM 6150</strain>
    </source>
</reference>
<feature type="domain" description="Multidrug resistance protein MdtA-like barrel-sandwich hybrid" evidence="9">
    <location>
        <begin position="72"/>
        <end position="213"/>
    </location>
</feature>
<evidence type="ECO:0000256" key="3">
    <source>
        <dbReference type="ARBA" id="ARBA00022448"/>
    </source>
</evidence>
<dbReference type="GO" id="GO:0015562">
    <property type="term" value="F:efflux transmembrane transporter activity"/>
    <property type="evidence" value="ECO:0007669"/>
    <property type="project" value="TreeGrafter"/>
</dbReference>
<dbReference type="OrthoDB" id="9783047at2"/>
<evidence type="ECO:0000256" key="7">
    <source>
        <dbReference type="SAM" id="MobiDB-lite"/>
    </source>
</evidence>
<dbReference type="InterPro" id="IPR058624">
    <property type="entry name" value="MdtA-like_HH"/>
</dbReference>
<dbReference type="AlphaFoldDB" id="A0A1I5BX94"/>
<protein>
    <submittedName>
        <fullName evidence="12">RND family efflux transporter, MFP subunit</fullName>
    </submittedName>
</protein>
<keyword evidence="4" id="KW-1003">Cell membrane</keyword>
<dbReference type="Pfam" id="PF25917">
    <property type="entry name" value="BSH_RND"/>
    <property type="match status" value="1"/>
</dbReference>
<dbReference type="RefSeq" id="WP_091196420.1">
    <property type="nucleotide sequence ID" value="NZ_FOVE01000017.1"/>
</dbReference>
<dbReference type="Gene3D" id="2.40.30.170">
    <property type="match status" value="1"/>
</dbReference>
<dbReference type="SUPFAM" id="SSF111369">
    <property type="entry name" value="HlyD-like secretion proteins"/>
    <property type="match status" value="1"/>
</dbReference>
<dbReference type="NCBIfam" id="TIGR01730">
    <property type="entry name" value="RND_mfp"/>
    <property type="match status" value="1"/>
</dbReference>
<dbReference type="InterPro" id="IPR058626">
    <property type="entry name" value="MdtA-like_b-barrel"/>
</dbReference>
<dbReference type="InterPro" id="IPR058627">
    <property type="entry name" value="MdtA-like_C"/>
</dbReference>
<dbReference type="Gene3D" id="1.10.287.470">
    <property type="entry name" value="Helix hairpin bin"/>
    <property type="match status" value="1"/>
</dbReference>
<feature type="region of interest" description="Disordered" evidence="7">
    <location>
        <begin position="360"/>
        <end position="400"/>
    </location>
</feature>
<feature type="domain" description="Multidrug resistance protein MdtA-like alpha-helical hairpin" evidence="8">
    <location>
        <begin position="113"/>
        <end position="180"/>
    </location>
</feature>
<feature type="domain" description="Multidrug resistance protein MdtA-like C-terminal permuted SH3" evidence="11">
    <location>
        <begin position="302"/>
        <end position="361"/>
    </location>
</feature>
<evidence type="ECO:0000313" key="12">
    <source>
        <dbReference type="EMBL" id="SFN79304.1"/>
    </source>
</evidence>
<evidence type="ECO:0000259" key="8">
    <source>
        <dbReference type="Pfam" id="PF25876"/>
    </source>
</evidence>
<feature type="compositionally biased region" description="Low complexity" evidence="7">
    <location>
        <begin position="372"/>
        <end position="391"/>
    </location>
</feature>
<dbReference type="PANTHER" id="PTHR30469">
    <property type="entry name" value="MULTIDRUG RESISTANCE PROTEIN MDTA"/>
    <property type="match status" value="1"/>
</dbReference>